<dbReference type="PANTHER" id="PTHR13256:SF16">
    <property type="entry name" value="ALPHA_BETA-TUBULIN-N-ACETYLTRANSFERASE 9"/>
    <property type="match status" value="1"/>
</dbReference>
<dbReference type="OMA" id="WHVPRYH"/>
<proteinExistence type="inferred from homology"/>
<dbReference type="InterPro" id="IPR000182">
    <property type="entry name" value="GNAT_dom"/>
</dbReference>
<dbReference type="InterPro" id="IPR039135">
    <property type="entry name" value="NAT9-like"/>
</dbReference>
<evidence type="ECO:0000313" key="6">
    <source>
        <dbReference type="EMBL" id="EEQ33333.1"/>
    </source>
</evidence>
<dbReference type="GeneID" id="9227253"/>
<evidence type="ECO:0000256" key="1">
    <source>
        <dbReference type="ARBA" id="ARBA00009342"/>
    </source>
</evidence>
<feature type="compositionally biased region" description="Polar residues" evidence="4">
    <location>
        <begin position="78"/>
        <end position="95"/>
    </location>
</feature>
<accession>C5FWS6</accession>
<keyword evidence="7" id="KW-1185">Reference proteome</keyword>
<dbReference type="EMBL" id="DS995706">
    <property type="protein sequence ID" value="EEQ33333.1"/>
    <property type="molecule type" value="Genomic_DNA"/>
</dbReference>
<dbReference type="Gene3D" id="3.40.630.30">
    <property type="match status" value="1"/>
</dbReference>
<evidence type="ECO:0000256" key="2">
    <source>
        <dbReference type="ARBA" id="ARBA00022679"/>
    </source>
</evidence>
<comment type="similarity">
    <text evidence="1">Belongs to the acetyltransferase family. GNAT subfamily.</text>
</comment>
<reference evidence="7" key="1">
    <citation type="journal article" date="2012" name="MBio">
        <title>Comparative genome analysis of Trichophyton rubrum and related dermatophytes reveals candidate genes involved in infection.</title>
        <authorList>
            <person name="Martinez D.A."/>
            <person name="Oliver B.G."/>
            <person name="Graeser Y."/>
            <person name="Goldberg J.M."/>
            <person name="Li W."/>
            <person name="Martinez-Rossi N.M."/>
            <person name="Monod M."/>
            <person name="Shelest E."/>
            <person name="Barton R.C."/>
            <person name="Birch E."/>
            <person name="Brakhage A.A."/>
            <person name="Chen Z."/>
            <person name="Gurr S.J."/>
            <person name="Heiman D."/>
            <person name="Heitman J."/>
            <person name="Kosti I."/>
            <person name="Rossi A."/>
            <person name="Saif S."/>
            <person name="Samalova M."/>
            <person name="Saunders C.W."/>
            <person name="Shea T."/>
            <person name="Summerbell R.C."/>
            <person name="Xu J."/>
            <person name="Young S."/>
            <person name="Zeng Q."/>
            <person name="Birren B.W."/>
            <person name="Cuomo C.A."/>
            <person name="White T.C."/>
        </authorList>
    </citation>
    <scope>NUCLEOTIDE SEQUENCE [LARGE SCALE GENOMIC DNA]</scope>
    <source>
        <strain evidence="7">ATCC MYA-4605 / CBS 113480</strain>
    </source>
</reference>
<protein>
    <submittedName>
        <fullName evidence="6">N-acetyltransferase 9</fullName>
    </submittedName>
</protein>
<dbReference type="AlphaFoldDB" id="C5FWS6"/>
<dbReference type="GO" id="GO:0008080">
    <property type="term" value="F:N-acetyltransferase activity"/>
    <property type="evidence" value="ECO:0007669"/>
    <property type="project" value="InterPro"/>
</dbReference>
<feature type="region of interest" description="Disordered" evidence="4">
    <location>
        <begin position="78"/>
        <end position="102"/>
    </location>
</feature>
<dbReference type="SUPFAM" id="SSF55729">
    <property type="entry name" value="Acyl-CoA N-acyltransferases (Nat)"/>
    <property type="match status" value="1"/>
</dbReference>
<dbReference type="Pfam" id="PF13302">
    <property type="entry name" value="Acetyltransf_3"/>
    <property type="match status" value="1"/>
</dbReference>
<evidence type="ECO:0000313" key="7">
    <source>
        <dbReference type="Proteomes" id="UP000002035"/>
    </source>
</evidence>
<dbReference type="STRING" id="554155.C5FWS6"/>
<dbReference type="PANTHER" id="PTHR13256">
    <property type="entry name" value="N-ACETYLTRANSFERASE 9"/>
    <property type="match status" value="1"/>
</dbReference>
<evidence type="ECO:0000256" key="4">
    <source>
        <dbReference type="SAM" id="MobiDB-lite"/>
    </source>
</evidence>
<gene>
    <name evidence="6" type="ORF">MCYG_06152</name>
</gene>
<keyword evidence="2 6" id="KW-0808">Transferase</keyword>
<dbReference type="VEuPathDB" id="FungiDB:MCYG_06152"/>
<dbReference type="OrthoDB" id="5043642at2759"/>
<dbReference type="RefSeq" id="XP_002844188.1">
    <property type="nucleotide sequence ID" value="XM_002844142.1"/>
</dbReference>
<dbReference type="eggNOG" id="KOG4135">
    <property type="taxonomic scope" value="Eukaryota"/>
</dbReference>
<evidence type="ECO:0000259" key="5">
    <source>
        <dbReference type="Pfam" id="PF13302"/>
    </source>
</evidence>
<evidence type="ECO:0000256" key="3">
    <source>
        <dbReference type="ARBA" id="ARBA00023315"/>
    </source>
</evidence>
<feature type="domain" description="N-acetyltransferase" evidence="5">
    <location>
        <begin position="13"/>
        <end position="222"/>
    </location>
</feature>
<name>C5FWS6_ARTOC</name>
<dbReference type="HOGENOM" id="CLU_073102_0_0_1"/>
<organism evidence="6 7">
    <name type="scientific">Arthroderma otae (strain ATCC MYA-4605 / CBS 113480)</name>
    <name type="common">Microsporum canis</name>
    <dbReference type="NCBI Taxonomy" id="554155"/>
    <lineage>
        <taxon>Eukaryota</taxon>
        <taxon>Fungi</taxon>
        <taxon>Dikarya</taxon>
        <taxon>Ascomycota</taxon>
        <taxon>Pezizomycotina</taxon>
        <taxon>Eurotiomycetes</taxon>
        <taxon>Eurotiomycetidae</taxon>
        <taxon>Onygenales</taxon>
        <taxon>Arthrodermataceae</taxon>
        <taxon>Microsporum</taxon>
    </lineage>
</organism>
<keyword evidence="3" id="KW-0012">Acyltransferase</keyword>
<dbReference type="InterPro" id="IPR016181">
    <property type="entry name" value="Acyl_CoA_acyltransferase"/>
</dbReference>
<sequence>MLVNENICVSSSRVLLVPYSPHHVPRYHEWMKDPEIQEATASEPLTLDEEYQMQQSWRQDADKLTFITCQPVSSLATCSDDQGASEPVQDNNSYQVKPKGDDAPEKMIGDVNMFLKLEENDTVDGESSDVPKEVVVGEVELMIAEKHLQRKGFGRASLVCFLKYVIDHMEQILAEFQGHATSTQVAELATITASGKKQLEYLVVRIAAKNERSIALFKSLGFDTVSDRPNVFGELELRKYGLESSGELRMWMQHYGIEYMELPYH</sequence>
<dbReference type="Proteomes" id="UP000002035">
    <property type="component" value="Unassembled WGS sequence"/>
</dbReference>